<name>A0A3N0DI91_9ACTN</name>
<dbReference type="Gene3D" id="3.40.430.10">
    <property type="entry name" value="Dihydrofolate Reductase, subunit A"/>
    <property type="match status" value="1"/>
</dbReference>
<dbReference type="OrthoDB" id="3471498at2"/>
<dbReference type="GO" id="GO:0008703">
    <property type="term" value="F:5-amino-6-(5-phosphoribosylamino)uracil reductase activity"/>
    <property type="evidence" value="ECO:0007669"/>
    <property type="project" value="InterPro"/>
</dbReference>
<comment type="caution">
    <text evidence="2">The sequence shown here is derived from an EMBL/GenBank/DDBJ whole genome shotgun (WGS) entry which is preliminary data.</text>
</comment>
<dbReference type="PANTHER" id="PTHR38011:SF2">
    <property type="entry name" value="BIFUNCTIONAL DEAMINASE-REDUCTASE DOMAIN PROTEIN"/>
    <property type="match status" value="1"/>
</dbReference>
<proteinExistence type="predicted"/>
<evidence type="ECO:0000313" key="3">
    <source>
        <dbReference type="Proteomes" id="UP000277094"/>
    </source>
</evidence>
<dbReference type="InterPro" id="IPR024072">
    <property type="entry name" value="DHFR-like_dom_sf"/>
</dbReference>
<dbReference type="InterPro" id="IPR002734">
    <property type="entry name" value="RibDG_C"/>
</dbReference>
<feature type="domain" description="Bacterial bifunctional deaminase-reductase C-terminal" evidence="1">
    <location>
        <begin position="2"/>
        <end position="177"/>
    </location>
</feature>
<protein>
    <submittedName>
        <fullName evidence="2">Dihydrofolate reductase</fullName>
    </submittedName>
</protein>
<dbReference type="InterPro" id="IPR050765">
    <property type="entry name" value="Riboflavin_Biosynth_HTPR"/>
</dbReference>
<accession>A0A3N0DI91</accession>
<evidence type="ECO:0000259" key="1">
    <source>
        <dbReference type="Pfam" id="PF01872"/>
    </source>
</evidence>
<dbReference type="AlphaFoldDB" id="A0A3N0DI91"/>
<dbReference type="Pfam" id="PF01872">
    <property type="entry name" value="RibD_C"/>
    <property type="match status" value="1"/>
</dbReference>
<evidence type="ECO:0000313" key="2">
    <source>
        <dbReference type="EMBL" id="RNL75375.1"/>
    </source>
</evidence>
<dbReference type="GO" id="GO:0009231">
    <property type="term" value="P:riboflavin biosynthetic process"/>
    <property type="evidence" value="ECO:0007669"/>
    <property type="project" value="InterPro"/>
</dbReference>
<sequence>MRKVVLYTLMSLDGAVDEPARYFSPQEDSGPPVFDAELDEGEAEVIGAQDVVLLGRRMYDEWSGFWPNVDDNPFADFINEVKKYVATSTPLASTWNNAEAIEGEVEGFVRQLKDSSGGDIGIHGSIELAQSLLAADLVDELRLVVAPAVGFGGRRLFENTTGISRFELVSARPTSTGSVMLTYQVRAR</sequence>
<gene>
    <name evidence="2" type="ORF">EFL95_18325</name>
</gene>
<organism evidence="2 3">
    <name type="scientific">Nocardioides marmorisolisilvae</name>
    <dbReference type="NCBI Taxonomy" id="1542737"/>
    <lineage>
        <taxon>Bacteria</taxon>
        <taxon>Bacillati</taxon>
        <taxon>Actinomycetota</taxon>
        <taxon>Actinomycetes</taxon>
        <taxon>Propionibacteriales</taxon>
        <taxon>Nocardioidaceae</taxon>
        <taxon>Nocardioides</taxon>
    </lineage>
</organism>
<dbReference type="RefSeq" id="WP_123235560.1">
    <property type="nucleotide sequence ID" value="NZ_RJSG01000006.1"/>
</dbReference>
<keyword evidence="3" id="KW-1185">Reference proteome</keyword>
<dbReference type="PANTHER" id="PTHR38011">
    <property type="entry name" value="DIHYDROFOLATE REDUCTASE FAMILY PROTEIN (AFU_ORTHOLOGUE AFUA_8G06820)"/>
    <property type="match status" value="1"/>
</dbReference>
<dbReference type="EMBL" id="RJSG01000006">
    <property type="protein sequence ID" value="RNL75375.1"/>
    <property type="molecule type" value="Genomic_DNA"/>
</dbReference>
<dbReference type="SUPFAM" id="SSF53597">
    <property type="entry name" value="Dihydrofolate reductase-like"/>
    <property type="match status" value="1"/>
</dbReference>
<reference evidence="2 3" key="1">
    <citation type="submission" date="2018-11" db="EMBL/GenBank/DDBJ databases">
        <authorList>
            <person name="Li F."/>
        </authorList>
    </citation>
    <scope>NUCLEOTIDE SEQUENCE [LARGE SCALE GENOMIC DNA]</scope>
    <source>
        <strain evidence="2 3">KIS18-7</strain>
    </source>
</reference>
<dbReference type="Proteomes" id="UP000277094">
    <property type="component" value="Unassembled WGS sequence"/>
</dbReference>